<protein>
    <submittedName>
        <fullName evidence="1">EVE domain-containing protein</fullName>
    </submittedName>
</protein>
<evidence type="ECO:0000313" key="2">
    <source>
        <dbReference type="Proteomes" id="UP000295172"/>
    </source>
</evidence>
<dbReference type="AlphaFoldDB" id="A0A4R4W6R5"/>
<keyword evidence="2" id="KW-1185">Reference proteome</keyword>
<sequence>MGGRTGRVARRISRDELGAWLLKRNPATGFELPRAGGVAESWCVVPGYRSELMARGDKVILWVSGDGRRMVRGIWGLGTVTGPVDREPSVDDHAPAKLVVPVELVVLGQGVPAGELVAAGITQLEVQRLPQGSNPSWVSKEQLARLLPLLPPWPDRERPPTSS</sequence>
<reference evidence="1 2" key="1">
    <citation type="submission" date="2019-02" db="EMBL/GenBank/DDBJ databases">
        <title>Draft genome sequences of novel Actinobacteria.</title>
        <authorList>
            <person name="Sahin N."/>
            <person name="Ay H."/>
            <person name="Saygin H."/>
        </authorList>
    </citation>
    <scope>NUCLEOTIDE SEQUENCE [LARGE SCALE GENOMIC DNA]</scope>
    <source>
        <strain evidence="1 2">16K104</strain>
    </source>
</reference>
<evidence type="ECO:0000313" key="1">
    <source>
        <dbReference type="EMBL" id="TDD14312.1"/>
    </source>
</evidence>
<name>A0A4R4W6R5_9ACTN</name>
<organism evidence="1 2">
    <name type="scientific">Kribbella turkmenica</name>
    <dbReference type="NCBI Taxonomy" id="2530375"/>
    <lineage>
        <taxon>Bacteria</taxon>
        <taxon>Bacillati</taxon>
        <taxon>Actinomycetota</taxon>
        <taxon>Actinomycetes</taxon>
        <taxon>Propionibacteriales</taxon>
        <taxon>Kribbellaceae</taxon>
        <taxon>Kribbella</taxon>
    </lineage>
</organism>
<accession>A0A4R4W6R5</accession>
<comment type="caution">
    <text evidence="1">The sequence shown here is derived from an EMBL/GenBank/DDBJ whole genome shotgun (WGS) entry which is preliminary data.</text>
</comment>
<dbReference type="InterPro" id="IPR015947">
    <property type="entry name" value="PUA-like_sf"/>
</dbReference>
<dbReference type="SUPFAM" id="SSF88697">
    <property type="entry name" value="PUA domain-like"/>
    <property type="match status" value="1"/>
</dbReference>
<dbReference type="OrthoDB" id="4464348at2"/>
<gene>
    <name evidence="1" type="ORF">E1218_33210</name>
</gene>
<proteinExistence type="predicted"/>
<dbReference type="Proteomes" id="UP000295172">
    <property type="component" value="Unassembled WGS sequence"/>
</dbReference>
<dbReference type="EMBL" id="SMKR01000234">
    <property type="protein sequence ID" value="TDD14312.1"/>
    <property type="molecule type" value="Genomic_DNA"/>
</dbReference>